<accession>D0LJB4</accession>
<feature type="region of interest" description="Disordered" evidence="1">
    <location>
        <begin position="26"/>
        <end position="48"/>
    </location>
</feature>
<evidence type="ECO:0000313" key="3">
    <source>
        <dbReference type="EMBL" id="ACY14961.1"/>
    </source>
</evidence>
<organism evidence="3 4">
    <name type="scientific">Haliangium ochraceum (strain DSM 14365 / JCM 11303 / SMP-2)</name>
    <dbReference type="NCBI Taxonomy" id="502025"/>
    <lineage>
        <taxon>Bacteria</taxon>
        <taxon>Pseudomonadati</taxon>
        <taxon>Myxococcota</taxon>
        <taxon>Polyangia</taxon>
        <taxon>Haliangiales</taxon>
        <taxon>Kofleriaceae</taxon>
        <taxon>Haliangium</taxon>
    </lineage>
</organism>
<dbReference type="EMBL" id="CP001804">
    <property type="protein sequence ID" value="ACY14961.1"/>
    <property type="molecule type" value="Genomic_DNA"/>
</dbReference>
<dbReference type="OrthoDB" id="68195at2"/>
<evidence type="ECO:0000313" key="4">
    <source>
        <dbReference type="Proteomes" id="UP000001880"/>
    </source>
</evidence>
<dbReference type="Proteomes" id="UP000001880">
    <property type="component" value="Chromosome"/>
</dbReference>
<evidence type="ECO:0000259" key="2">
    <source>
        <dbReference type="Pfam" id="PF00188"/>
    </source>
</evidence>
<keyword evidence="4" id="KW-1185">Reference proteome</keyword>
<dbReference type="KEGG" id="hoh:Hoch_2424"/>
<dbReference type="PROSITE" id="PS51257">
    <property type="entry name" value="PROKAR_LIPOPROTEIN"/>
    <property type="match status" value="1"/>
</dbReference>
<feature type="compositionally biased region" description="Gly residues" evidence="1">
    <location>
        <begin position="30"/>
        <end position="48"/>
    </location>
</feature>
<sequence length="200" mass="20947">MSPLSKSSFATLCALSLLLGCTDEPFDEPPGGGVDASPDSGGGGGGGGTPSVDYCAAVADWPAAWREVEAALLEAVNRQRGEGADCGSEGSFGPAEPLSSDAALDCAARTHSLDMVTRDFFDHTNPDGERFSDRMSRAGYEFRAGGENIAYGSSTVDGVMEQWMGSDGHCANIMRPGYVHLGIGYHADSRLWTQVFGTPR</sequence>
<dbReference type="CDD" id="cd05379">
    <property type="entry name" value="CAP_bacterial"/>
    <property type="match status" value="1"/>
</dbReference>
<dbReference type="RefSeq" id="WP_012827569.1">
    <property type="nucleotide sequence ID" value="NC_013440.1"/>
</dbReference>
<protein>
    <submittedName>
        <fullName evidence="3">SCP-like extracellular</fullName>
    </submittedName>
</protein>
<evidence type="ECO:0000256" key="1">
    <source>
        <dbReference type="SAM" id="MobiDB-lite"/>
    </source>
</evidence>
<dbReference type="SUPFAM" id="SSF55797">
    <property type="entry name" value="PR-1-like"/>
    <property type="match status" value="1"/>
</dbReference>
<dbReference type="AlphaFoldDB" id="D0LJB4"/>
<proteinExistence type="predicted"/>
<gene>
    <name evidence="3" type="ordered locus">Hoch_2424</name>
</gene>
<feature type="domain" description="SCP" evidence="2">
    <location>
        <begin position="94"/>
        <end position="195"/>
    </location>
</feature>
<dbReference type="PANTHER" id="PTHR31157">
    <property type="entry name" value="SCP DOMAIN-CONTAINING PROTEIN"/>
    <property type="match status" value="1"/>
</dbReference>
<reference evidence="3 4" key="1">
    <citation type="journal article" date="2010" name="Stand. Genomic Sci.">
        <title>Complete genome sequence of Haliangium ochraceum type strain (SMP-2).</title>
        <authorList>
            <consortium name="US DOE Joint Genome Institute (JGI-PGF)"/>
            <person name="Ivanova N."/>
            <person name="Daum C."/>
            <person name="Lang E."/>
            <person name="Abt B."/>
            <person name="Kopitz M."/>
            <person name="Saunders E."/>
            <person name="Lapidus A."/>
            <person name="Lucas S."/>
            <person name="Glavina Del Rio T."/>
            <person name="Nolan M."/>
            <person name="Tice H."/>
            <person name="Copeland A."/>
            <person name="Cheng J.F."/>
            <person name="Chen F."/>
            <person name="Bruce D."/>
            <person name="Goodwin L."/>
            <person name="Pitluck S."/>
            <person name="Mavromatis K."/>
            <person name="Pati A."/>
            <person name="Mikhailova N."/>
            <person name="Chen A."/>
            <person name="Palaniappan K."/>
            <person name="Land M."/>
            <person name="Hauser L."/>
            <person name="Chang Y.J."/>
            <person name="Jeffries C.D."/>
            <person name="Detter J.C."/>
            <person name="Brettin T."/>
            <person name="Rohde M."/>
            <person name="Goker M."/>
            <person name="Bristow J."/>
            <person name="Markowitz V."/>
            <person name="Eisen J.A."/>
            <person name="Hugenholtz P."/>
            <person name="Kyrpides N.C."/>
            <person name="Klenk H.P."/>
        </authorList>
    </citation>
    <scope>NUCLEOTIDE SEQUENCE [LARGE SCALE GENOMIC DNA]</scope>
    <source>
        <strain evidence="4">DSM 14365 / CIP 107738 / JCM 11303 / AJ 13395 / SMP-2</strain>
    </source>
</reference>
<dbReference type="InterPro" id="IPR014044">
    <property type="entry name" value="CAP_dom"/>
</dbReference>
<dbReference type="InterPro" id="IPR035940">
    <property type="entry name" value="CAP_sf"/>
</dbReference>
<dbReference type="HOGENOM" id="CLU_048111_3_0_7"/>
<dbReference type="PANTHER" id="PTHR31157:SF1">
    <property type="entry name" value="SCP DOMAIN-CONTAINING PROTEIN"/>
    <property type="match status" value="1"/>
</dbReference>
<dbReference type="Gene3D" id="3.40.33.10">
    <property type="entry name" value="CAP"/>
    <property type="match status" value="1"/>
</dbReference>
<dbReference type="STRING" id="502025.Hoch_2424"/>
<name>D0LJB4_HALO1</name>
<dbReference type="Pfam" id="PF00188">
    <property type="entry name" value="CAP"/>
    <property type="match status" value="1"/>
</dbReference>
<dbReference type="eggNOG" id="COG2340">
    <property type="taxonomic scope" value="Bacteria"/>
</dbReference>